<evidence type="ECO:0000256" key="4">
    <source>
        <dbReference type="ARBA" id="ARBA00022574"/>
    </source>
</evidence>
<evidence type="ECO:0000256" key="5">
    <source>
        <dbReference type="ARBA" id="ARBA00022701"/>
    </source>
</evidence>
<gene>
    <name evidence="12" type="ORF">CTOB1V02_LOCUS9332</name>
</gene>
<evidence type="ECO:0000256" key="7">
    <source>
        <dbReference type="ARBA" id="ARBA00023017"/>
    </source>
</evidence>
<dbReference type="GO" id="GO:0005874">
    <property type="term" value="C:microtubule"/>
    <property type="evidence" value="ECO:0007669"/>
    <property type="project" value="UniProtKB-KW"/>
</dbReference>
<evidence type="ECO:0000256" key="8">
    <source>
        <dbReference type="ARBA" id="ARBA00023069"/>
    </source>
</evidence>
<keyword evidence="9" id="KW-0505">Motor protein</keyword>
<sequence>FPPRPAQTDCSVDSDPELSSQFILRNPVDKGLQAGVLTISSDINTERAVKVDQGVNHVEGGWPKDVNPMEIDQTGRFRKKVEKEEGFMHAIRNLSELMVHAIKQNNAIDIYSTYFCEETEGLEDELTTNIVQVYRDPSSPKRNVCRLSWAPDGQRLAGAYSIPIFLGQPEGMSHDSYIWAIVVHLESRTSGESYIPSRESYIWRVVHLEKRTSGESYIWAS</sequence>
<reference evidence="12" key="1">
    <citation type="submission" date="2020-11" db="EMBL/GenBank/DDBJ databases">
        <authorList>
            <person name="Tran Van P."/>
        </authorList>
    </citation>
    <scope>NUCLEOTIDE SEQUENCE</scope>
</reference>
<evidence type="ECO:0000256" key="3">
    <source>
        <dbReference type="ARBA" id="ARBA00022490"/>
    </source>
</evidence>
<dbReference type="InterPro" id="IPR050687">
    <property type="entry name" value="Dynein_IC"/>
</dbReference>
<name>A0A7R8ZTT6_9CRUS</name>
<dbReference type="GO" id="GO:0045503">
    <property type="term" value="F:dynein light chain binding"/>
    <property type="evidence" value="ECO:0007669"/>
    <property type="project" value="TreeGrafter"/>
</dbReference>
<dbReference type="AlphaFoldDB" id="A0A7R8ZTT6"/>
<keyword evidence="7" id="KW-0243">Dynein</keyword>
<dbReference type="GO" id="GO:0036157">
    <property type="term" value="C:outer dynein arm"/>
    <property type="evidence" value="ECO:0007669"/>
    <property type="project" value="TreeGrafter"/>
</dbReference>
<evidence type="ECO:0000256" key="11">
    <source>
        <dbReference type="ARBA" id="ARBA00023273"/>
    </source>
</evidence>
<evidence type="ECO:0000256" key="6">
    <source>
        <dbReference type="ARBA" id="ARBA00022737"/>
    </source>
</evidence>
<feature type="non-terminal residue" evidence="12">
    <location>
        <position position="221"/>
    </location>
</feature>
<evidence type="ECO:0000256" key="1">
    <source>
        <dbReference type="ARBA" id="ARBA00004430"/>
    </source>
</evidence>
<evidence type="ECO:0000313" key="12">
    <source>
        <dbReference type="EMBL" id="CAD7231485.1"/>
    </source>
</evidence>
<keyword evidence="6" id="KW-0677">Repeat</keyword>
<accession>A0A7R8ZTT6</accession>
<evidence type="ECO:0000256" key="9">
    <source>
        <dbReference type="ARBA" id="ARBA00023175"/>
    </source>
</evidence>
<keyword evidence="4" id="KW-0853">WD repeat</keyword>
<proteinExistence type="inferred from homology"/>
<dbReference type="GO" id="GO:0036158">
    <property type="term" value="P:outer dynein arm assembly"/>
    <property type="evidence" value="ECO:0007669"/>
    <property type="project" value="TreeGrafter"/>
</dbReference>
<keyword evidence="10" id="KW-0206">Cytoskeleton</keyword>
<keyword evidence="8" id="KW-0969">Cilium</keyword>
<protein>
    <submittedName>
        <fullName evidence="12">Uncharacterized protein</fullName>
    </submittedName>
</protein>
<dbReference type="GO" id="GO:0045504">
    <property type="term" value="F:dynein heavy chain binding"/>
    <property type="evidence" value="ECO:0007669"/>
    <property type="project" value="TreeGrafter"/>
</dbReference>
<comment type="subcellular location">
    <subcellularLocation>
        <location evidence="1">Cytoplasm</location>
        <location evidence="1">Cytoskeleton</location>
        <location evidence="1">Cilium axoneme</location>
    </subcellularLocation>
</comment>
<evidence type="ECO:0000256" key="2">
    <source>
        <dbReference type="ARBA" id="ARBA00011059"/>
    </source>
</evidence>
<organism evidence="12">
    <name type="scientific">Cyprideis torosa</name>
    <dbReference type="NCBI Taxonomy" id="163714"/>
    <lineage>
        <taxon>Eukaryota</taxon>
        <taxon>Metazoa</taxon>
        <taxon>Ecdysozoa</taxon>
        <taxon>Arthropoda</taxon>
        <taxon>Crustacea</taxon>
        <taxon>Oligostraca</taxon>
        <taxon>Ostracoda</taxon>
        <taxon>Podocopa</taxon>
        <taxon>Podocopida</taxon>
        <taxon>Cytherocopina</taxon>
        <taxon>Cytheroidea</taxon>
        <taxon>Cytherideidae</taxon>
        <taxon>Cyprideis</taxon>
    </lineage>
</organism>
<keyword evidence="11" id="KW-0966">Cell projection</keyword>
<keyword evidence="3" id="KW-0963">Cytoplasm</keyword>
<evidence type="ECO:0000256" key="10">
    <source>
        <dbReference type="ARBA" id="ARBA00023212"/>
    </source>
</evidence>
<keyword evidence="5" id="KW-0493">Microtubule</keyword>
<dbReference type="EMBL" id="OB663565">
    <property type="protein sequence ID" value="CAD7231485.1"/>
    <property type="molecule type" value="Genomic_DNA"/>
</dbReference>
<dbReference type="PANTHER" id="PTHR12442:SF7">
    <property type="entry name" value="DYNEIN AXONEMAL INTERMEDIATE CHAIN 2"/>
    <property type="match status" value="1"/>
</dbReference>
<comment type="similarity">
    <text evidence="2">Belongs to the dynein intermediate chain family.</text>
</comment>
<dbReference type="OrthoDB" id="366230at2759"/>
<dbReference type="GO" id="GO:0003341">
    <property type="term" value="P:cilium movement"/>
    <property type="evidence" value="ECO:0007669"/>
    <property type="project" value="TreeGrafter"/>
</dbReference>
<dbReference type="PANTHER" id="PTHR12442">
    <property type="entry name" value="DYNEIN INTERMEDIATE CHAIN"/>
    <property type="match status" value="1"/>
</dbReference>